<dbReference type="SUPFAM" id="SSF51215">
    <property type="entry name" value="Regulatory protein AraC"/>
    <property type="match status" value="1"/>
</dbReference>
<dbReference type="RefSeq" id="WP_082214549.1">
    <property type="nucleotide sequence ID" value="NZ_FUZA01000002.1"/>
</dbReference>
<evidence type="ECO:0000259" key="5">
    <source>
        <dbReference type="PROSITE" id="PS01124"/>
    </source>
</evidence>
<dbReference type="Pfam" id="PF12833">
    <property type="entry name" value="HTH_18"/>
    <property type="match status" value="1"/>
</dbReference>
<proteinExistence type="predicted"/>
<dbReference type="InterPro" id="IPR037923">
    <property type="entry name" value="HTH-like"/>
</dbReference>
<dbReference type="PANTHER" id="PTHR43280">
    <property type="entry name" value="ARAC-FAMILY TRANSCRIPTIONAL REGULATOR"/>
    <property type="match status" value="1"/>
</dbReference>
<dbReference type="STRING" id="651661.SAMN05660293_02032"/>
<dbReference type="Proteomes" id="UP000190897">
    <property type="component" value="Unassembled WGS sequence"/>
</dbReference>
<dbReference type="Pfam" id="PF02311">
    <property type="entry name" value="AraC_binding"/>
    <property type="match status" value="1"/>
</dbReference>
<dbReference type="PROSITE" id="PS01124">
    <property type="entry name" value="HTH_ARAC_FAMILY_2"/>
    <property type="match status" value="1"/>
</dbReference>
<keyword evidence="2" id="KW-0238">DNA-binding</keyword>
<evidence type="ECO:0000256" key="4">
    <source>
        <dbReference type="SAM" id="Coils"/>
    </source>
</evidence>
<dbReference type="InterPro" id="IPR018062">
    <property type="entry name" value="HTH_AraC-typ_CS"/>
</dbReference>
<feature type="coiled-coil region" evidence="4">
    <location>
        <begin position="111"/>
        <end position="138"/>
    </location>
</feature>
<sequence>MKRYILHEPFSIYHFEADVWQHSVHKHTYFEIIFILNGSGVHHINGHAYAYASDDVFLLGPEDFHHFEISETTEFCFVRFNESVEKQQQEAAWQPIIRTLLSTSSQSSNSIVTDKQEKQKLRHLLAVLEAECANEKSAYFDMVRDSILRSMLLVLARNLFNHSPADDARKYSVEAILMYIRQHIFQPESLTIGHLAMRFNYAPAYISLFFKRHTGESLKQYIIRYKVRIIESRLLYSKHTLTEIADEFGYTDESHLCKQFRKYTGISPALFRQRG</sequence>
<dbReference type="InterPro" id="IPR009057">
    <property type="entry name" value="Homeodomain-like_sf"/>
</dbReference>
<keyword evidence="1" id="KW-0805">Transcription regulation</keyword>
<dbReference type="PROSITE" id="PS00041">
    <property type="entry name" value="HTH_ARAC_FAMILY_1"/>
    <property type="match status" value="1"/>
</dbReference>
<dbReference type="GO" id="GO:0043565">
    <property type="term" value="F:sequence-specific DNA binding"/>
    <property type="evidence" value="ECO:0007669"/>
    <property type="project" value="InterPro"/>
</dbReference>
<dbReference type="InterPro" id="IPR018060">
    <property type="entry name" value="HTH_AraC"/>
</dbReference>
<reference evidence="7" key="1">
    <citation type="submission" date="2017-02" db="EMBL/GenBank/DDBJ databases">
        <authorList>
            <person name="Varghese N."/>
            <person name="Submissions S."/>
        </authorList>
    </citation>
    <scope>NUCLEOTIDE SEQUENCE [LARGE SCALE GENOMIC DNA]</scope>
    <source>
        <strain evidence="7">DSM 22270</strain>
    </source>
</reference>
<keyword evidence="7" id="KW-1185">Reference proteome</keyword>
<dbReference type="GO" id="GO:0003700">
    <property type="term" value="F:DNA-binding transcription factor activity"/>
    <property type="evidence" value="ECO:0007669"/>
    <property type="project" value="InterPro"/>
</dbReference>
<dbReference type="AlphaFoldDB" id="A0A1T5E002"/>
<dbReference type="PANTHER" id="PTHR43280:SF28">
    <property type="entry name" value="HTH-TYPE TRANSCRIPTIONAL ACTIVATOR RHAS"/>
    <property type="match status" value="1"/>
</dbReference>
<protein>
    <submittedName>
        <fullName evidence="6">AraC-like ligand binding domain-containing protein</fullName>
    </submittedName>
</protein>
<dbReference type="SUPFAM" id="SSF46689">
    <property type="entry name" value="Homeodomain-like"/>
    <property type="match status" value="2"/>
</dbReference>
<keyword evidence="4" id="KW-0175">Coiled coil</keyword>
<dbReference type="OrthoDB" id="2569619at2"/>
<evidence type="ECO:0000256" key="2">
    <source>
        <dbReference type="ARBA" id="ARBA00023125"/>
    </source>
</evidence>
<keyword evidence="3" id="KW-0804">Transcription</keyword>
<evidence type="ECO:0000256" key="1">
    <source>
        <dbReference type="ARBA" id="ARBA00023015"/>
    </source>
</evidence>
<feature type="domain" description="HTH araC/xylS-type" evidence="5">
    <location>
        <begin position="174"/>
        <end position="274"/>
    </location>
</feature>
<dbReference type="EMBL" id="FUZA01000002">
    <property type="protein sequence ID" value="SKB77080.1"/>
    <property type="molecule type" value="Genomic_DNA"/>
</dbReference>
<dbReference type="Gene3D" id="1.10.10.60">
    <property type="entry name" value="Homeodomain-like"/>
    <property type="match status" value="2"/>
</dbReference>
<dbReference type="InterPro" id="IPR003313">
    <property type="entry name" value="AraC-bd"/>
</dbReference>
<accession>A0A1T5E002</accession>
<dbReference type="SMART" id="SM00342">
    <property type="entry name" value="HTH_ARAC"/>
    <property type="match status" value="1"/>
</dbReference>
<evidence type="ECO:0000256" key="3">
    <source>
        <dbReference type="ARBA" id="ARBA00023163"/>
    </source>
</evidence>
<evidence type="ECO:0000313" key="6">
    <source>
        <dbReference type="EMBL" id="SKB77080.1"/>
    </source>
</evidence>
<gene>
    <name evidence="6" type="ORF">SAMN05660293_02032</name>
</gene>
<organism evidence="6 7">
    <name type="scientific">Dyadobacter psychrophilus</name>
    <dbReference type="NCBI Taxonomy" id="651661"/>
    <lineage>
        <taxon>Bacteria</taxon>
        <taxon>Pseudomonadati</taxon>
        <taxon>Bacteroidota</taxon>
        <taxon>Cytophagia</taxon>
        <taxon>Cytophagales</taxon>
        <taxon>Spirosomataceae</taxon>
        <taxon>Dyadobacter</taxon>
    </lineage>
</organism>
<name>A0A1T5E002_9BACT</name>
<dbReference type="Gene3D" id="2.60.120.10">
    <property type="entry name" value="Jelly Rolls"/>
    <property type="match status" value="1"/>
</dbReference>
<dbReference type="InterPro" id="IPR014710">
    <property type="entry name" value="RmlC-like_jellyroll"/>
</dbReference>
<evidence type="ECO:0000313" key="7">
    <source>
        <dbReference type="Proteomes" id="UP000190897"/>
    </source>
</evidence>